<proteinExistence type="inferred from homology"/>
<dbReference type="SUPFAM" id="SSF56235">
    <property type="entry name" value="N-terminal nucleophile aminohydrolases (Ntn hydrolases)"/>
    <property type="match status" value="1"/>
</dbReference>
<gene>
    <name evidence="10" type="primary">PSMB11</name>
    <name evidence="10" type="ORF">SO694_00025328</name>
</gene>
<evidence type="ECO:0000256" key="7">
    <source>
        <dbReference type="ARBA" id="ARBA00023145"/>
    </source>
</evidence>
<comment type="caution">
    <text evidence="10">The sequence shown here is derived from an EMBL/GenBank/DDBJ whole genome shotgun (WGS) entry which is preliminary data.</text>
</comment>
<name>A0ABR1FVB5_AURAN</name>
<evidence type="ECO:0000256" key="4">
    <source>
        <dbReference type="ARBA" id="ARBA00022698"/>
    </source>
</evidence>
<comment type="subunit">
    <text evidence="8">Component of the proteasome complex.</text>
</comment>
<evidence type="ECO:0000256" key="9">
    <source>
        <dbReference type="SAM" id="SignalP"/>
    </source>
</evidence>
<comment type="catalytic activity">
    <reaction evidence="1">
        <text>Cleavage of peptide bonds with very broad specificity.</text>
        <dbReference type="EC" id="3.4.25.1"/>
    </reaction>
</comment>
<dbReference type="Proteomes" id="UP001363151">
    <property type="component" value="Unassembled WGS sequence"/>
</dbReference>
<keyword evidence="5" id="KW-0378">Hydrolase</keyword>
<keyword evidence="7" id="KW-0865">Zymogen</keyword>
<keyword evidence="3" id="KW-0645">Protease</keyword>
<dbReference type="InterPro" id="IPR000243">
    <property type="entry name" value="Pept_T1A_subB"/>
</dbReference>
<evidence type="ECO:0000256" key="5">
    <source>
        <dbReference type="ARBA" id="ARBA00022801"/>
    </source>
</evidence>
<comment type="function">
    <text evidence="8">Component of the proteasome, a multicatalytic proteinase complex which is characterized by its ability to cleave peptides with Arg, Phe, Tyr, Leu, and Glu adjacent to the leaving group at neutral or slightly basic pH. The proteasome has an ATP-dependent proteolytic activity.</text>
</comment>
<evidence type="ECO:0000256" key="3">
    <source>
        <dbReference type="ARBA" id="ARBA00022670"/>
    </source>
</evidence>
<keyword evidence="9" id="KW-0732">Signal</keyword>
<keyword evidence="4" id="KW-0888">Threonine protease</keyword>
<evidence type="ECO:0000256" key="6">
    <source>
        <dbReference type="ARBA" id="ARBA00022942"/>
    </source>
</evidence>
<dbReference type="PANTHER" id="PTHR32194">
    <property type="entry name" value="METALLOPROTEASE TLDD"/>
    <property type="match status" value="1"/>
</dbReference>
<dbReference type="PROSITE" id="PS00854">
    <property type="entry name" value="PROTEASOME_BETA_1"/>
    <property type="match status" value="1"/>
</dbReference>
<dbReference type="InterPro" id="IPR016050">
    <property type="entry name" value="Proteasome_bsu_CS"/>
</dbReference>
<keyword evidence="11" id="KW-1185">Reference proteome</keyword>
<feature type="signal peptide" evidence="9">
    <location>
        <begin position="1"/>
        <end position="17"/>
    </location>
</feature>
<evidence type="ECO:0000256" key="8">
    <source>
        <dbReference type="RuleBase" id="RU004203"/>
    </source>
</evidence>
<dbReference type="InterPro" id="IPR029055">
    <property type="entry name" value="Ntn_hydrolases_N"/>
</dbReference>
<organism evidence="10 11">
    <name type="scientific">Aureococcus anophagefferens</name>
    <name type="common">Harmful bloom alga</name>
    <dbReference type="NCBI Taxonomy" id="44056"/>
    <lineage>
        <taxon>Eukaryota</taxon>
        <taxon>Sar</taxon>
        <taxon>Stramenopiles</taxon>
        <taxon>Ochrophyta</taxon>
        <taxon>Pelagophyceae</taxon>
        <taxon>Pelagomonadales</taxon>
        <taxon>Pelagomonadaceae</taxon>
        <taxon>Aureococcus</taxon>
    </lineage>
</organism>
<accession>A0ABR1FVB5</accession>
<comment type="similarity">
    <text evidence="8">Belongs to the peptidase T1B family.</text>
</comment>
<keyword evidence="8" id="KW-0539">Nucleus</keyword>
<evidence type="ECO:0000313" key="10">
    <source>
        <dbReference type="EMBL" id="KAK7239293.1"/>
    </source>
</evidence>
<evidence type="ECO:0000256" key="1">
    <source>
        <dbReference type="ARBA" id="ARBA00001198"/>
    </source>
</evidence>
<comment type="subcellular location">
    <subcellularLocation>
        <location evidence="8">Cytoplasm</location>
    </subcellularLocation>
    <subcellularLocation>
        <location evidence="8">Nucleus</location>
    </subcellularLocation>
</comment>
<keyword evidence="2 8" id="KW-0963">Cytoplasm</keyword>
<dbReference type="InterPro" id="IPR023333">
    <property type="entry name" value="Proteasome_suB-type"/>
</dbReference>
<protein>
    <recommendedName>
        <fullName evidence="8">Proteasome subunit beta</fullName>
    </recommendedName>
</protein>
<reference evidence="10 11" key="1">
    <citation type="submission" date="2024-03" db="EMBL/GenBank/DDBJ databases">
        <title>Aureococcus anophagefferens CCMP1851 and Kratosvirus quantuckense: Draft genome of a second virus-susceptible host strain in the model system.</title>
        <authorList>
            <person name="Chase E."/>
            <person name="Truchon A.R."/>
            <person name="Schepens W."/>
            <person name="Wilhelm S.W."/>
        </authorList>
    </citation>
    <scope>NUCLEOTIDE SEQUENCE [LARGE SCALE GENOMIC DNA]</scope>
    <source>
        <strain evidence="10 11">CCMP1851</strain>
    </source>
</reference>
<feature type="chain" id="PRO_5047010614" description="Proteasome subunit beta" evidence="9">
    <location>
        <begin position="18"/>
        <end position="268"/>
    </location>
</feature>
<dbReference type="Gene3D" id="3.60.20.10">
    <property type="entry name" value="Glutamine Phosphoribosylpyrophosphate, subunit 1, domain 1"/>
    <property type="match status" value="1"/>
</dbReference>
<dbReference type="PANTHER" id="PTHR32194:SF3">
    <property type="entry name" value="PROTEASOME SUBUNIT BETA"/>
    <property type="match status" value="1"/>
</dbReference>
<keyword evidence="6 8" id="KW-0647">Proteasome</keyword>
<dbReference type="PRINTS" id="PR00141">
    <property type="entry name" value="PROTEASOME"/>
</dbReference>
<dbReference type="InterPro" id="IPR001353">
    <property type="entry name" value="Proteasome_sua/b"/>
</dbReference>
<evidence type="ECO:0000256" key="2">
    <source>
        <dbReference type="ARBA" id="ARBA00022490"/>
    </source>
</evidence>
<dbReference type="EMBL" id="JBBJCI010000224">
    <property type="protein sequence ID" value="KAK7239293.1"/>
    <property type="molecule type" value="Genomic_DNA"/>
</dbReference>
<sequence>MGLALLALAALLPCAGANDMVDALAAPLRVAPAAGEEALVRRHAIEPLDPSLDDEARATLRAERAELMKTNMYHGTTTVAFRFDGGTMCCVDSRASLGNFVGSYSTEKAIPVSRTTLGTMAGSAGDCTYWLRLLSATSKLAELETGFPPSARRNAEYLAGLLSRQDKNLDLSVGTMMFDDATLTYADNSGACLAGHLFAVGSGSPYAYSVLDAGYRADLNVDEAADLAEKAVRTAAARDAYSGGIVNVYFADKATGKWRRLRRLDDLP</sequence>
<evidence type="ECO:0000313" key="11">
    <source>
        <dbReference type="Proteomes" id="UP001363151"/>
    </source>
</evidence>
<dbReference type="Pfam" id="PF00227">
    <property type="entry name" value="Proteasome"/>
    <property type="match status" value="1"/>
</dbReference>
<dbReference type="PROSITE" id="PS51476">
    <property type="entry name" value="PROTEASOME_BETA_2"/>
    <property type="match status" value="1"/>
</dbReference>